<proteinExistence type="predicted"/>
<protein>
    <submittedName>
        <fullName evidence="2">Uncharacterized protein</fullName>
    </submittedName>
</protein>
<reference evidence="2 3" key="1">
    <citation type="journal article" date="2012" name="Appl. Environ. Microbiol.">
        <title>Short-read sequencing for genomic analysis of the brown rot fungus Fibroporia radiculosa.</title>
        <authorList>
            <person name="Tang J.D."/>
            <person name="Perkins A.D."/>
            <person name="Sonstegard T.S."/>
            <person name="Schroeder S.G."/>
            <person name="Burgess S.C."/>
            <person name="Diehl S.V."/>
        </authorList>
    </citation>
    <scope>NUCLEOTIDE SEQUENCE [LARGE SCALE GENOMIC DNA]</scope>
    <source>
        <strain evidence="2 3">TFFH 294</strain>
    </source>
</reference>
<dbReference type="EMBL" id="HE796937">
    <property type="protein sequence ID" value="CCL99514.1"/>
    <property type="molecule type" value="Genomic_DNA"/>
</dbReference>
<dbReference type="HOGENOM" id="CLU_2413287_0_0_1"/>
<dbReference type="Proteomes" id="UP000006352">
    <property type="component" value="Unassembled WGS sequence"/>
</dbReference>
<evidence type="ECO:0000256" key="1">
    <source>
        <dbReference type="SAM" id="MobiDB-lite"/>
    </source>
</evidence>
<feature type="region of interest" description="Disordered" evidence="1">
    <location>
        <begin position="1"/>
        <end position="22"/>
    </location>
</feature>
<dbReference type="InParanoid" id="J4H183"/>
<gene>
    <name evidence="2" type="ORF">FIBRA_01532</name>
</gene>
<evidence type="ECO:0000313" key="2">
    <source>
        <dbReference type="EMBL" id="CCL99514.1"/>
    </source>
</evidence>
<dbReference type="GeneID" id="24094425"/>
<keyword evidence="3" id="KW-1185">Reference proteome</keyword>
<name>J4H183_9APHY</name>
<dbReference type="RefSeq" id="XP_012178797.1">
    <property type="nucleotide sequence ID" value="XM_012323407.1"/>
</dbReference>
<sequence length="92" mass="9985">MIPYPEVKTSDKAQMPVPRPPLLFPHHAARSTRDESPTFLAALLAAGCLDIISDTDDPAAADAYGLTVDGDARIQRGLMFWLPSAGPRAYYN</sequence>
<accession>J4H183</accession>
<evidence type="ECO:0000313" key="3">
    <source>
        <dbReference type="Proteomes" id="UP000006352"/>
    </source>
</evidence>
<organism evidence="2 3">
    <name type="scientific">Fibroporia radiculosa</name>
    <dbReference type="NCBI Taxonomy" id="599839"/>
    <lineage>
        <taxon>Eukaryota</taxon>
        <taxon>Fungi</taxon>
        <taxon>Dikarya</taxon>
        <taxon>Basidiomycota</taxon>
        <taxon>Agaricomycotina</taxon>
        <taxon>Agaricomycetes</taxon>
        <taxon>Polyporales</taxon>
        <taxon>Fibroporiaceae</taxon>
        <taxon>Fibroporia</taxon>
    </lineage>
</organism>
<dbReference type="AlphaFoldDB" id="J4H183"/>